<organism evidence="8 9">
    <name type="scientific">Candidatus Levilactobacillus faecigallinarum</name>
    <dbReference type="NCBI Taxonomy" id="2838638"/>
    <lineage>
        <taxon>Bacteria</taxon>
        <taxon>Bacillati</taxon>
        <taxon>Bacillota</taxon>
        <taxon>Bacilli</taxon>
        <taxon>Lactobacillales</taxon>
        <taxon>Lactobacillaceae</taxon>
        <taxon>Levilactobacillus</taxon>
    </lineage>
</organism>
<dbReference type="AlphaFoldDB" id="A0A9D1U4A8"/>
<comment type="similarity">
    <text evidence="2">Belongs to the autoinducer-2 exporter (AI-2E) (TC 2.A.86) family.</text>
</comment>
<feature type="transmembrane region" description="Helical" evidence="7">
    <location>
        <begin position="63"/>
        <end position="84"/>
    </location>
</feature>
<dbReference type="PANTHER" id="PTHR21716:SF62">
    <property type="entry name" value="TRANSPORT PROTEIN YDBI-RELATED"/>
    <property type="match status" value="1"/>
</dbReference>
<feature type="transmembrane region" description="Helical" evidence="7">
    <location>
        <begin position="264"/>
        <end position="284"/>
    </location>
</feature>
<feature type="region of interest" description="Disordered" evidence="6">
    <location>
        <begin position="354"/>
        <end position="375"/>
    </location>
</feature>
<feature type="transmembrane region" description="Helical" evidence="7">
    <location>
        <begin position="234"/>
        <end position="258"/>
    </location>
</feature>
<dbReference type="EMBL" id="DXGJ01000009">
    <property type="protein sequence ID" value="HIW71187.1"/>
    <property type="molecule type" value="Genomic_DNA"/>
</dbReference>
<name>A0A9D1U4A8_9LACO</name>
<dbReference type="GO" id="GO:0055085">
    <property type="term" value="P:transmembrane transport"/>
    <property type="evidence" value="ECO:0007669"/>
    <property type="project" value="TreeGrafter"/>
</dbReference>
<evidence type="ECO:0000256" key="5">
    <source>
        <dbReference type="ARBA" id="ARBA00023136"/>
    </source>
</evidence>
<evidence type="ECO:0000313" key="8">
    <source>
        <dbReference type="EMBL" id="HIW71187.1"/>
    </source>
</evidence>
<dbReference type="Proteomes" id="UP000886822">
    <property type="component" value="Unassembled WGS sequence"/>
</dbReference>
<feature type="transmembrane region" description="Helical" evidence="7">
    <location>
        <begin position="203"/>
        <end position="222"/>
    </location>
</feature>
<feature type="transmembrane region" description="Helical" evidence="7">
    <location>
        <begin position="296"/>
        <end position="326"/>
    </location>
</feature>
<comment type="caution">
    <text evidence="8">The sequence shown here is derived from an EMBL/GenBank/DDBJ whole genome shotgun (WGS) entry which is preliminary data.</text>
</comment>
<proteinExistence type="inferred from homology"/>
<keyword evidence="3 7" id="KW-0812">Transmembrane</keyword>
<gene>
    <name evidence="8" type="ORF">H9875_01040</name>
</gene>
<evidence type="ECO:0000256" key="6">
    <source>
        <dbReference type="SAM" id="MobiDB-lite"/>
    </source>
</evidence>
<evidence type="ECO:0000256" key="3">
    <source>
        <dbReference type="ARBA" id="ARBA00022692"/>
    </source>
</evidence>
<dbReference type="InterPro" id="IPR002549">
    <property type="entry name" value="AI-2E-like"/>
</dbReference>
<reference evidence="8" key="1">
    <citation type="journal article" date="2021" name="PeerJ">
        <title>Extensive microbial diversity within the chicken gut microbiome revealed by metagenomics and culture.</title>
        <authorList>
            <person name="Gilroy R."/>
            <person name="Ravi A."/>
            <person name="Getino M."/>
            <person name="Pursley I."/>
            <person name="Horton D.L."/>
            <person name="Alikhan N.F."/>
            <person name="Baker D."/>
            <person name="Gharbi K."/>
            <person name="Hall N."/>
            <person name="Watson M."/>
            <person name="Adriaenssens E.M."/>
            <person name="Foster-Nyarko E."/>
            <person name="Jarju S."/>
            <person name="Secka A."/>
            <person name="Antonio M."/>
            <person name="Oren A."/>
            <person name="Chaudhuri R.R."/>
            <person name="La Ragione R."/>
            <person name="Hildebrand F."/>
            <person name="Pallen M.J."/>
        </authorList>
    </citation>
    <scope>NUCLEOTIDE SEQUENCE</scope>
    <source>
        <strain evidence="8">CHK173-259</strain>
    </source>
</reference>
<dbReference type="PANTHER" id="PTHR21716">
    <property type="entry name" value="TRANSMEMBRANE PROTEIN"/>
    <property type="match status" value="1"/>
</dbReference>
<keyword evidence="5 7" id="KW-0472">Membrane</keyword>
<evidence type="ECO:0000313" key="9">
    <source>
        <dbReference type="Proteomes" id="UP000886822"/>
    </source>
</evidence>
<feature type="transmembrane region" description="Helical" evidence="7">
    <location>
        <begin position="12"/>
        <end position="29"/>
    </location>
</feature>
<keyword evidence="4 7" id="KW-1133">Transmembrane helix</keyword>
<evidence type="ECO:0000256" key="1">
    <source>
        <dbReference type="ARBA" id="ARBA00004141"/>
    </source>
</evidence>
<dbReference type="Pfam" id="PF01594">
    <property type="entry name" value="AI-2E_transport"/>
    <property type="match status" value="1"/>
</dbReference>
<evidence type="ECO:0000256" key="2">
    <source>
        <dbReference type="ARBA" id="ARBA00009773"/>
    </source>
</evidence>
<evidence type="ECO:0000256" key="4">
    <source>
        <dbReference type="ARBA" id="ARBA00022989"/>
    </source>
</evidence>
<reference evidence="8" key="2">
    <citation type="submission" date="2021-04" db="EMBL/GenBank/DDBJ databases">
        <authorList>
            <person name="Gilroy R."/>
        </authorList>
    </citation>
    <scope>NUCLEOTIDE SEQUENCE</scope>
    <source>
        <strain evidence="8">CHK173-259</strain>
    </source>
</reference>
<comment type="subcellular location">
    <subcellularLocation>
        <location evidence="1">Membrane</location>
        <topology evidence="1">Multi-pass membrane protein</topology>
    </subcellularLocation>
</comment>
<sequence length="375" mass="42536">MSLWQRFIENVRLRRFTVLALIIVILWLVRSEMNMILLTFIFTFMVLKVVKFVRRHVKIPSQLVVIAIYVLVLGGLYWAVTAYLPQIVTSSVHGIEKLYRFYQNPDNDTSQVAKWVTNYISTSDLIGQVQNSAKVVLNYLSTIGSFGVTLFMSMILSFFFTIEDKQMAAFSKHFLTSTYGWFFEDIKFFADKFVNTFGVVLEAQLFIALCNTVITTIVLAIMKMPQLPTLAIMIFVLSLIPVAGVIVSIIPLAILGYSVGGYRYVIYILLMIVIVHTLEAYVLNPKFMSSRTELPIFYTFVVLLAGEQLFGVWGLIVGVPIFTFFLDILGVRPVHGLHPGVDVEKLRQYGQDHIPHRGGSEDDDPDGSQNDKTKK</sequence>
<evidence type="ECO:0000256" key="7">
    <source>
        <dbReference type="SAM" id="Phobius"/>
    </source>
</evidence>
<feature type="transmembrane region" description="Helical" evidence="7">
    <location>
        <begin position="35"/>
        <end position="51"/>
    </location>
</feature>
<feature type="transmembrane region" description="Helical" evidence="7">
    <location>
        <begin position="139"/>
        <end position="160"/>
    </location>
</feature>
<protein>
    <submittedName>
        <fullName evidence="8">AI-2E family transporter</fullName>
    </submittedName>
</protein>
<accession>A0A9D1U4A8</accession>
<dbReference type="GO" id="GO:0016020">
    <property type="term" value="C:membrane"/>
    <property type="evidence" value="ECO:0007669"/>
    <property type="project" value="UniProtKB-SubCell"/>
</dbReference>